<dbReference type="AlphaFoldDB" id="A0AAV9IR06"/>
<gene>
    <name evidence="2" type="ORF">CDCA_CDCA02G0599</name>
</gene>
<comment type="caution">
    <text evidence="2">The sequence shown here is derived from an EMBL/GenBank/DDBJ whole genome shotgun (WGS) entry which is preliminary data.</text>
</comment>
<reference evidence="2 3" key="1">
    <citation type="submission" date="2022-07" db="EMBL/GenBank/DDBJ databases">
        <title>Genome-wide signatures of adaptation to extreme environments.</title>
        <authorList>
            <person name="Cho C.H."/>
            <person name="Yoon H.S."/>
        </authorList>
    </citation>
    <scope>NUCLEOTIDE SEQUENCE [LARGE SCALE GENOMIC DNA]</scope>
    <source>
        <strain evidence="2 3">DBV 063 E5</strain>
    </source>
</reference>
<organism evidence="2 3">
    <name type="scientific">Cyanidium caldarium</name>
    <name type="common">Red alga</name>
    <dbReference type="NCBI Taxonomy" id="2771"/>
    <lineage>
        <taxon>Eukaryota</taxon>
        <taxon>Rhodophyta</taxon>
        <taxon>Bangiophyceae</taxon>
        <taxon>Cyanidiales</taxon>
        <taxon>Cyanidiaceae</taxon>
        <taxon>Cyanidium</taxon>
    </lineage>
</organism>
<evidence type="ECO:0000313" key="3">
    <source>
        <dbReference type="Proteomes" id="UP001301350"/>
    </source>
</evidence>
<evidence type="ECO:0000259" key="1">
    <source>
        <dbReference type="Pfam" id="PF04669"/>
    </source>
</evidence>
<dbReference type="Gene3D" id="1.10.3560.10">
    <property type="entry name" value="yst0336 like domain"/>
    <property type="match status" value="1"/>
</dbReference>
<dbReference type="InterPro" id="IPR008476">
    <property type="entry name" value="PBDC1_metazoa/fungi"/>
</dbReference>
<protein>
    <recommendedName>
        <fullName evidence="1">Polysaccharide biosynthesis domain-containing protein</fullName>
    </recommendedName>
</protein>
<name>A0AAV9IR06_CYACA</name>
<keyword evidence="3" id="KW-1185">Reference proteome</keyword>
<sequence length="132" mass="15431">MDPYGNAPGLEEEWAVQAMQFAEQHWQTRHHTPLTPFDDQLYGAFRARFPHLAVDPLDVTELKRPEARVAWRQLLEGVVKELLPDDWNFGTLLRIRDELAYTDDNTVLVPRGQFYCIEVARLRERRRNGSAN</sequence>
<evidence type="ECO:0000313" key="2">
    <source>
        <dbReference type="EMBL" id="KAK4534574.1"/>
    </source>
</evidence>
<dbReference type="Proteomes" id="UP001301350">
    <property type="component" value="Unassembled WGS sequence"/>
</dbReference>
<proteinExistence type="predicted"/>
<dbReference type="GO" id="GO:0005737">
    <property type="term" value="C:cytoplasm"/>
    <property type="evidence" value="ECO:0007669"/>
    <property type="project" value="TreeGrafter"/>
</dbReference>
<dbReference type="InterPro" id="IPR021148">
    <property type="entry name" value="Polysacc_synth_dom"/>
</dbReference>
<accession>A0AAV9IR06</accession>
<dbReference type="PANTHER" id="PTHR13410:SF9">
    <property type="entry name" value="PROTEIN PBDC1"/>
    <property type="match status" value="1"/>
</dbReference>
<dbReference type="PANTHER" id="PTHR13410">
    <property type="entry name" value="PROTEIN PBDC1"/>
    <property type="match status" value="1"/>
</dbReference>
<feature type="domain" description="Polysaccharide biosynthesis" evidence="1">
    <location>
        <begin position="10"/>
        <end position="124"/>
    </location>
</feature>
<dbReference type="Pfam" id="PF04669">
    <property type="entry name" value="PBDC1"/>
    <property type="match status" value="1"/>
</dbReference>
<dbReference type="InterPro" id="IPR023139">
    <property type="entry name" value="PBDC1-like_dom_sf"/>
</dbReference>
<dbReference type="EMBL" id="JANCYW010000002">
    <property type="protein sequence ID" value="KAK4534574.1"/>
    <property type="molecule type" value="Genomic_DNA"/>
</dbReference>